<name>A0A026W4Z6_OOCBI</name>
<feature type="non-terminal residue" evidence="1">
    <location>
        <position position="1"/>
    </location>
</feature>
<keyword evidence="2" id="KW-1185">Reference proteome</keyword>
<organism evidence="1 2">
    <name type="scientific">Ooceraea biroi</name>
    <name type="common">Clonal raider ant</name>
    <name type="synonym">Cerapachys biroi</name>
    <dbReference type="NCBI Taxonomy" id="2015173"/>
    <lineage>
        <taxon>Eukaryota</taxon>
        <taxon>Metazoa</taxon>
        <taxon>Ecdysozoa</taxon>
        <taxon>Arthropoda</taxon>
        <taxon>Hexapoda</taxon>
        <taxon>Insecta</taxon>
        <taxon>Pterygota</taxon>
        <taxon>Neoptera</taxon>
        <taxon>Endopterygota</taxon>
        <taxon>Hymenoptera</taxon>
        <taxon>Apocrita</taxon>
        <taxon>Aculeata</taxon>
        <taxon>Formicoidea</taxon>
        <taxon>Formicidae</taxon>
        <taxon>Dorylinae</taxon>
        <taxon>Ooceraea</taxon>
    </lineage>
</organism>
<evidence type="ECO:0000313" key="2">
    <source>
        <dbReference type="Proteomes" id="UP000053097"/>
    </source>
</evidence>
<protein>
    <submittedName>
        <fullName evidence="1">Uncharacterized protein</fullName>
    </submittedName>
</protein>
<dbReference type="EMBL" id="KK107451">
    <property type="protein sequence ID" value="EZA50686.1"/>
    <property type="molecule type" value="Genomic_DNA"/>
</dbReference>
<dbReference type="Proteomes" id="UP000053097">
    <property type="component" value="Unassembled WGS sequence"/>
</dbReference>
<sequence length="193" mass="20784">YAGLRWSAAQYAGLRWSTAQYADLRWSAAQYAGLWWSAAQYAGLRWSAAQYAGLREGIAGSVAAQYANSEGQSRSALAGEWCRSPCSSRVYTAVLVTRSLAAWCRRSSRWGSGIGGSLCGAGDVAVGKRDSAVLPRPALASRVAVAQDARDFVTSPPPPVRLCDVQGLKNKGHLGRVTVRLLHDISEIKHNYL</sequence>
<evidence type="ECO:0000313" key="1">
    <source>
        <dbReference type="EMBL" id="EZA50686.1"/>
    </source>
</evidence>
<gene>
    <name evidence="1" type="ORF">X777_11118</name>
</gene>
<proteinExistence type="predicted"/>
<reference evidence="1 2" key="1">
    <citation type="journal article" date="2014" name="Curr. Biol.">
        <title>The genome of the clonal raider ant Cerapachys biroi.</title>
        <authorList>
            <person name="Oxley P.R."/>
            <person name="Ji L."/>
            <person name="Fetter-Pruneda I."/>
            <person name="McKenzie S.K."/>
            <person name="Li C."/>
            <person name="Hu H."/>
            <person name="Zhang G."/>
            <person name="Kronauer D.J."/>
        </authorList>
    </citation>
    <scope>NUCLEOTIDE SEQUENCE [LARGE SCALE GENOMIC DNA]</scope>
</reference>
<accession>A0A026W4Z6</accession>
<dbReference type="AlphaFoldDB" id="A0A026W4Z6"/>